<name>A0A1F8CRX5_9BACT</name>
<accession>A0A1F8CRX5</accession>
<organism evidence="1 2">
    <name type="scientific">Candidatus Woesebacteria bacterium RIFOXYB1_FULL_38_16</name>
    <dbReference type="NCBI Taxonomy" id="1802538"/>
    <lineage>
        <taxon>Bacteria</taxon>
        <taxon>Candidatus Woeseibacteriota</taxon>
    </lineage>
</organism>
<sequence length="175" mass="20236">MTGEELDQQLFRSVELPSFLDNPYLPRIDQNRVSEFREFWRSAGGEDASLDMILKHTRVVTPELRSEHKDLIVQTLQELVDSDPNKKITIVTTGGRSGMELAEWFDSSEEPGVQKLKENPRIDWKSLDISAQKGSEYVDFVPSYLYDDSFERTIVMIGVYQGKNWRQDFLGLTKK</sequence>
<proteinExistence type="predicted"/>
<gene>
    <name evidence="1" type="ORF">A2382_01405</name>
</gene>
<comment type="caution">
    <text evidence="1">The sequence shown here is derived from an EMBL/GenBank/DDBJ whole genome shotgun (WGS) entry which is preliminary data.</text>
</comment>
<evidence type="ECO:0000313" key="1">
    <source>
        <dbReference type="EMBL" id="OGM79054.1"/>
    </source>
</evidence>
<evidence type="ECO:0000313" key="2">
    <source>
        <dbReference type="Proteomes" id="UP000178999"/>
    </source>
</evidence>
<dbReference type="AlphaFoldDB" id="A0A1F8CRX5"/>
<dbReference type="EMBL" id="MGHY01000021">
    <property type="protein sequence ID" value="OGM79054.1"/>
    <property type="molecule type" value="Genomic_DNA"/>
</dbReference>
<reference evidence="1 2" key="1">
    <citation type="journal article" date="2016" name="Nat. Commun.">
        <title>Thousands of microbial genomes shed light on interconnected biogeochemical processes in an aquifer system.</title>
        <authorList>
            <person name="Anantharaman K."/>
            <person name="Brown C.T."/>
            <person name="Hug L.A."/>
            <person name="Sharon I."/>
            <person name="Castelle C.J."/>
            <person name="Probst A.J."/>
            <person name="Thomas B.C."/>
            <person name="Singh A."/>
            <person name="Wilkins M.J."/>
            <person name="Karaoz U."/>
            <person name="Brodie E.L."/>
            <person name="Williams K.H."/>
            <person name="Hubbard S.S."/>
            <person name="Banfield J.F."/>
        </authorList>
    </citation>
    <scope>NUCLEOTIDE SEQUENCE [LARGE SCALE GENOMIC DNA]</scope>
</reference>
<dbReference type="STRING" id="1802538.A2382_01405"/>
<protein>
    <submittedName>
        <fullName evidence="1">Uncharacterized protein</fullName>
    </submittedName>
</protein>
<dbReference type="Proteomes" id="UP000178999">
    <property type="component" value="Unassembled WGS sequence"/>
</dbReference>